<comment type="cofactor">
    <cofactor evidence="1">
        <name>Mn(2+)</name>
        <dbReference type="ChEBI" id="CHEBI:29035"/>
    </cofactor>
</comment>
<feature type="domain" description="PAP-associated" evidence="9">
    <location>
        <begin position="636"/>
        <end position="693"/>
    </location>
</feature>
<dbReference type="GO" id="GO:0016779">
    <property type="term" value="F:nucleotidyltransferase activity"/>
    <property type="evidence" value="ECO:0007669"/>
    <property type="project" value="TreeGrafter"/>
</dbReference>
<feature type="compositionally biased region" description="Polar residues" evidence="8">
    <location>
        <begin position="207"/>
        <end position="219"/>
    </location>
</feature>
<keyword evidence="7" id="KW-0460">Magnesium</keyword>
<dbReference type="PANTHER" id="PTHR12271">
    <property type="entry name" value="POLY A POLYMERASE CID PAP -RELATED"/>
    <property type="match status" value="1"/>
</dbReference>
<name>A0A5B8MNN5_9CHLO</name>
<feature type="compositionally biased region" description="Gly residues" evidence="8">
    <location>
        <begin position="170"/>
        <end position="187"/>
    </location>
</feature>
<feature type="compositionally biased region" description="Basic and acidic residues" evidence="8">
    <location>
        <begin position="306"/>
        <end position="316"/>
    </location>
</feature>
<reference evidence="11 12" key="1">
    <citation type="submission" date="2018-07" db="EMBL/GenBank/DDBJ databases">
        <title>The complete nuclear genome of the prasinophyte Chloropicon primus (CCMP1205).</title>
        <authorList>
            <person name="Pombert J.-F."/>
            <person name="Otis C."/>
            <person name="Turmel M."/>
            <person name="Lemieux C."/>
        </authorList>
    </citation>
    <scope>NUCLEOTIDE SEQUENCE [LARGE SCALE GENOMIC DNA]</scope>
    <source>
        <strain evidence="11 12">CCMP1205</strain>
    </source>
</reference>
<dbReference type="OrthoDB" id="2274644at2759"/>
<feature type="compositionally biased region" description="Acidic residues" evidence="8">
    <location>
        <begin position="445"/>
        <end position="462"/>
    </location>
</feature>
<dbReference type="STRING" id="1764295.A0A5B8MNN5"/>
<feature type="region of interest" description="Disordered" evidence="8">
    <location>
        <begin position="167"/>
        <end position="189"/>
    </location>
</feature>
<feature type="region of interest" description="Disordered" evidence="8">
    <location>
        <begin position="736"/>
        <end position="777"/>
    </location>
</feature>
<keyword evidence="12" id="KW-1185">Reference proteome</keyword>
<evidence type="ECO:0000259" key="9">
    <source>
        <dbReference type="Pfam" id="PF03828"/>
    </source>
</evidence>
<dbReference type="Pfam" id="PF03828">
    <property type="entry name" value="PAP_assoc"/>
    <property type="match status" value="1"/>
</dbReference>
<feature type="compositionally biased region" description="Basic and acidic residues" evidence="8">
    <location>
        <begin position="759"/>
        <end position="768"/>
    </location>
</feature>
<dbReference type="Gene3D" id="1.10.1410.10">
    <property type="match status" value="1"/>
</dbReference>
<evidence type="ECO:0000256" key="8">
    <source>
        <dbReference type="SAM" id="MobiDB-lite"/>
    </source>
</evidence>
<feature type="compositionally biased region" description="Basic and acidic residues" evidence="8">
    <location>
        <begin position="736"/>
        <end position="752"/>
    </location>
</feature>
<evidence type="ECO:0000256" key="5">
    <source>
        <dbReference type="ARBA" id="ARBA00022679"/>
    </source>
</evidence>
<protein>
    <submittedName>
        <fullName evidence="11">Uncharacterized protein</fullName>
    </submittedName>
</protein>
<evidence type="ECO:0000256" key="7">
    <source>
        <dbReference type="ARBA" id="ARBA00022842"/>
    </source>
</evidence>
<keyword evidence="4" id="KW-0963">Cytoplasm</keyword>
<dbReference type="EMBL" id="CP031040">
    <property type="protein sequence ID" value="QDZ22133.1"/>
    <property type="molecule type" value="Genomic_DNA"/>
</dbReference>
<dbReference type="CDD" id="cd05402">
    <property type="entry name" value="NT_PAP_TUTase"/>
    <property type="match status" value="1"/>
</dbReference>
<sequence>MNEWGDEEKPKRGSLGGIPDGFAATSDDGSRLLALLQGGGSNASSNDDRRGVPPMPMGGGGLPLGHQAPPGSMAASLPQGNPGMQNMQQQHSYFGPQSGLLPPGMNMHLNSRVTQPPGLHHHQLLQQQQNAFTRATHDHQSLFDGGNGAVGMGSRPGGNFGEAMLERGRSGGAPGAGSLGDEAGGGWNPTQFVQDVGSSLLFGGNSTWSMSTQESNQGLGNLWNKPAQRQDNGGGGNQQRQHPPPMGSLMPRQTDQGFSEPILLRRMENAPLGGGFGGQPQGHVQGNQQRTFTQPMSSLGGAGARHLNERRREVDKGQQPPHSSRQRNNSRGGPDFHKRDQDNRSMKMNHRRSNERGQNLEYTKQPKWQPHVLQKQLKDIYIKLLPSREEVAMKKKCFKKIQRILNKTFKGSALHMFGSSANNLGVCKNHDIDLSIEIEVKTDASDPENEDSGSESENEQEEQLNNNNNNNNNNVDNRPTQQQVVKQMARLLRRNRMSKVIPIPKARVPIVKFIEPETGIECDICVNNLLAVENTSLLRKYSEIDPRLKELVILIKHWSKCRGVNGAFKGTLSSYAYVIMVIHLLQTIQPAILPCLQDDHQYIPTVDKEVDGWECRYVGETERFEGFGASNKLTTAELLYQFFYYWGYRHNYKSSVISMRLGDWLTKGEKGWMTRTKGDNHLICIEDPFQISNDLGRVVGRKTIFYLRDEFKRSADILANSRDPIRSGLFAVLSEEEKEKKMKEFADEVEEKRRRRKSVEKDHKDKKQQQGQRTLKS</sequence>
<evidence type="ECO:0000256" key="3">
    <source>
        <dbReference type="ARBA" id="ARBA00004496"/>
    </source>
</evidence>
<dbReference type="Gene3D" id="3.30.460.10">
    <property type="entry name" value="Beta Polymerase, domain 2"/>
    <property type="match status" value="1"/>
</dbReference>
<evidence type="ECO:0000256" key="4">
    <source>
        <dbReference type="ARBA" id="ARBA00022490"/>
    </source>
</evidence>
<comment type="cofactor">
    <cofactor evidence="2">
        <name>Mg(2+)</name>
        <dbReference type="ChEBI" id="CHEBI:18420"/>
    </cofactor>
</comment>
<evidence type="ECO:0000256" key="2">
    <source>
        <dbReference type="ARBA" id="ARBA00001946"/>
    </source>
</evidence>
<evidence type="ECO:0000259" key="10">
    <source>
        <dbReference type="Pfam" id="PF22600"/>
    </source>
</evidence>
<organism evidence="11 12">
    <name type="scientific">Chloropicon primus</name>
    <dbReference type="NCBI Taxonomy" id="1764295"/>
    <lineage>
        <taxon>Eukaryota</taxon>
        <taxon>Viridiplantae</taxon>
        <taxon>Chlorophyta</taxon>
        <taxon>Chloropicophyceae</taxon>
        <taxon>Chloropicales</taxon>
        <taxon>Chloropicaceae</taxon>
        <taxon>Chloropicon</taxon>
    </lineage>
</organism>
<feature type="compositionally biased region" description="Low complexity" evidence="8">
    <location>
        <begin position="463"/>
        <end position="477"/>
    </location>
</feature>
<dbReference type="GO" id="GO:0031123">
    <property type="term" value="P:RNA 3'-end processing"/>
    <property type="evidence" value="ECO:0007669"/>
    <property type="project" value="TreeGrafter"/>
</dbReference>
<dbReference type="GO" id="GO:0005737">
    <property type="term" value="C:cytoplasm"/>
    <property type="evidence" value="ECO:0007669"/>
    <property type="project" value="UniProtKB-SubCell"/>
</dbReference>
<keyword evidence="5" id="KW-0808">Transferase</keyword>
<dbReference type="SUPFAM" id="SSF81631">
    <property type="entry name" value="PAP/OAS1 substrate-binding domain"/>
    <property type="match status" value="1"/>
</dbReference>
<dbReference type="PANTHER" id="PTHR12271:SF40">
    <property type="entry name" value="POLY(A) RNA POLYMERASE GLD2"/>
    <property type="match status" value="1"/>
</dbReference>
<accession>A0A5B8MNN5</accession>
<dbReference type="GO" id="GO:0046872">
    <property type="term" value="F:metal ion binding"/>
    <property type="evidence" value="ECO:0007669"/>
    <property type="project" value="UniProtKB-KW"/>
</dbReference>
<feature type="compositionally biased region" description="Polar residues" evidence="8">
    <location>
        <begin position="320"/>
        <end position="331"/>
    </location>
</feature>
<feature type="compositionally biased region" description="Basic and acidic residues" evidence="8">
    <location>
        <begin position="334"/>
        <end position="345"/>
    </location>
</feature>
<feature type="region of interest" description="Disordered" evidence="8">
    <location>
        <begin position="207"/>
        <end position="254"/>
    </location>
</feature>
<dbReference type="Proteomes" id="UP000316726">
    <property type="component" value="Chromosome 7"/>
</dbReference>
<dbReference type="Pfam" id="PF22600">
    <property type="entry name" value="MTPAP-like_central"/>
    <property type="match status" value="1"/>
</dbReference>
<gene>
    <name evidence="11" type="ORF">A3770_07p46510</name>
</gene>
<dbReference type="AlphaFoldDB" id="A0A5B8MNN5"/>
<feature type="region of interest" description="Disordered" evidence="8">
    <location>
        <begin position="1"/>
        <end position="69"/>
    </location>
</feature>
<dbReference type="InterPro" id="IPR054708">
    <property type="entry name" value="MTPAP-like_central"/>
</dbReference>
<proteinExistence type="predicted"/>
<dbReference type="InterPro" id="IPR043519">
    <property type="entry name" value="NT_sf"/>
</dbReference>
<evidence type="ECO:0000313" key="12">
    <source>
        <dbReference type="Proteomes" id="UP000316726"/>
    </source>
</evidence>
<feature type="domain" description="Poly(A) RNA polymerase mitochondrial-like central palm" evidence="10">
    <location>
        <begin position="373"/>
        <end position="543"/>
    </location>
</feature>
<keyword evidence="6" id="KW-0479">Metal-binding</keyword>
<dbReference type="InterPro" id="IPR002058">
    <property type="entry name" value="PAP_assoc"/>
</dbReference>
<evidence type="ECO:0000256" key="6">
    <source>
        <dbReference type="ARBA" id="ARBA00022723"/>
    </source>
</evidence>
<feature type="region of interest" description="Disordered" evidence="8">
    <location>
        <begin position="441"/>
        <end position="485"/>
    </location>
</feature>
<evidence type="ECO:0000256" key="1">
    <source>
        <dbReference type="ARBA" id="ARBA00001936"/>
    </source>
</evidence>
<dbReference type="SUPFAM" id="SSF81301">
    <property type="entry name" value="Nucleotidyltransferase"/>
    <property type="match status" value="1"/>
</dbReference>
<feature type="region of interest" description="Disordered" evidence="8">
    <location>
        <begin position="293"/>
        <end position="367"/>
    </location>
</feature>
<comment type="subcellular location">
    <subcellularLocation>
        <location evidence="3">Cytoplasm</location>
    </subcellularLocation>
</comment>
<evidence type="ECO:0000313" key="11">
    <source>
        <dbReference type="EMBL" id="QDZ22133.1"/>
    </source>
</evidence>